<dbReference type="EMBL" id="BARU01012946">
    <property type="protein sequence ID" value="GAH31973.1"/>
    <property type="molecule type" value="Genomic_DNA"/>
</dbReference>
<comment type="caution">
    <text evidence="3">The sequence shown here is derived from an EMBL/GenBank/DDBJ whole genome shotgun (WGS) entry which is preliminary data.</text>
</comment>
<sequence>MDRISILLVEDHVVVRQGTRQLLEREQDLEVIGEAGNGEEAVRLASQLKPDVV</sequence>
<dbReference type="PROSITE" id="PS50110">
    <property type="entry name" value="RESPONSE_REGULATORY"/>
    <property type="match status" value="1"/>
</dbReference>
<dbReference type="InterPro" id="IPR039420">
    <property type="entry name" value="WalR-like"/>
</dbReference>
<dbReference type="GO" id="GO:0003677">
    <property type="term" value="F:DNA binding"/>
    <property type="evidence" value="ECO:0007669"/>
    <property type="project" value="UniProtKB-KW"/>
</dbReference>
<dbReference type="Pfam" id="PF00072">
    <property type="entry name" value="Response_reg"/>
    <property type="match status" value="1"/>
</dbReference>
<organism evidence="3">
    <name type="scientific">marine sediment metagenome</name>
    <dbReference type="NCBI Taxonomy" id="412755"/>
    <lineage>
        <taxon>unclassified sequences</taxon>
        <taxon>metagenomes</taxon>
        <taxon>ecological metagenomes</taxon>
    </lineage>
</organism>
<evidence type="ECO:0000259" key="2">
    <source>
        <dbReference type="PROSITE" id="PS50110"/>
    </source>
</evidence>
<dbReference type="Gene3D" id="3.40.50.2300">
    <property type="match status" value="1"/>
</dbReference>
<evidence type="ECO:0000256" key="1">
    <source>
        <dbReference type="ARBA" id="ARBA00023125"/>
    </source>
</evidence>
<dbReference type="InterPro" id="IPR011006">
    <property type="entry name" value="CheY-like_superfamily"/>
</dbReference>
<protein>
    <recommendedName>
        <fullName evidence="2">Response regulatory domain-containing protein</fullName>
    </recommendedName>
</protein>
<gene>
    <name evidence="3" type="ORF">S03H2_23626</name>
</gene>
<evidence type="ECO:0000313" key="3">
    <source>
        <dbReference type="EMBL" id="GAH31973.1"/>
    </source>
</evidence>
<accession>X1GG56</accession>
<dbReference type="CDD" id="cd17535">
    <property type="entry name" value="REC_NarL-like"/>
    <property type="match status" value="1"/>
</dbReference>
<dbReference type="PANTHER" id="PTHR43214:SF43">
    <property type="entry name" value="TWO-COMPONENT RESPONSE REGULATOR"/>
    <property type="match status" value="1"/>
</dbReference>
<keyword evidence="1" id="KW-0238">DNA-binding</keyword>
<proteinExistence type="predicted"/>
<dbReference type="AlphaFoldDB" id="X1GG56"/>
<dbReference type="InterPro" id="IPR058245">
    <property type="entry name" value="NreC/VraR/RcsB-like_REC"/>
</dbReference>
<dbReference type="PANTHER" id="PTHR43214">
    <property type="entry name" value="TWO-COMPONENT RESPONSE REGULATOR"/>
    <property type="match status" value="1"/>
</dbReference>
<dbReference type="SUPFAM" id="SSF52172">
    <property type="entry name" value="CheY-like"/>
    <property type="match status" value="1"/>
</dbReference>
<name>X1GG56_9ZZZZ</name>
<dbReference type="GO" id="GO:0000160">
    <property type="term" value="P:phosphorelay signal transduction system"/>
    <property type="evidence" value="ECO:0007669"/>
    <property type="project" value="InterPro"/>
</dbReference>
<reference evidence="3" key="1">
    <citation type="journal article" date="2014" name="Front. Microbiol.">
        <title>High frequency of phylogenetically diverse reductive dehalogenase-homologous genes in deep subseafloor sedimentary metagenomes.</title>
        <authorList>
            <person name="Kawai M."/>
            <person name="Futagami T."/>
            <person name="Toyoda A."/>
            <person name="Takaki Y."/>
            <person name="Nishi S."/>
            <person name="Hori S."/>
            <person name="Arai W."/>
            <person name="Tsubouchi T."/>
            <person name="Morono Y."/>
            <person name="Uchiyama I."/>
            <person name="Ito T."/>
            <person name="Fujiyama A."/>
            <person name="Inagaki F."/>
            <person name="Takami H."/>
        </authorList>
    </citation>
    <scope>NUCLEOTIDE SEQUENCE</scope>
    <source>
        <strain evidence="3">Expedition CK06-06</strain>
    </source>
</reference>
<feature type="domain" description="Response regulatory" evidence="2">
    <location>
        <begin position="5"/>
        <end position="53"/>
    </location>
</feature>
<dbReference type="InterPro" id="IPR001789">
    <property type="entry name" value="Sig_transdc_resp-reg_receiver"/>
</dbReference>
<feature type="non-terminal residue" evidence="3">
    <location>
        <position position="53"/>
    </location>
</feature>